<dbReference type="KEGG" id="cel:CELE_T25E12.16"/>
<dbReference type="InParanoid" id="C8JQS5"/>
<proteinExistence type="predicted"/>
<accession>C8JQS5</accession>
<dbReference type="WormBase" id="T25E12.16">
    <property type="protein sequence ID" value="CE44069"/>
    <property type="gene ID" value="WBGene00194715"/>
</dbReference>
<evidence type="ECO:0000313" key="4">
    <source>
        <dbReference type="WormBase" id="T25E12.16"/>
    </source>
</evidence>
<dbReference type="GeneID" id="13217568"/>
<dbReference type="EMBL" id="BX284605">
    <property type="protein sequence ID" value="CBB16255.1"/>
    <property type="molecule type" value="Genomic_DNA"/>
</dbReference>
<dbReference type="AlphaFoldDB" id="C8JQS5"/>
<dbReference type="SMR" id="C8JQS5"/>
<dbReference type="RefSeq" id="NP_001256723.1">
    <property type="nucleotide sequence ID" value="NM_001269794.1"/>
</dbReference>
<gene>
    <name evidence="2" type="ORF">CELE_T25E12.16</name>
    <name evidence="2 4" type="ORF">T25E12.16</name>
</gene>
<protein>
    <submittedName>
        <fullName evidence="2">Uncharacterized protein</fullName>
    </submittedName>
</protein>
<dbReference type="Bgee" id="WBGene00194715">
    <property type="expression patterns" value="Expressed in larva and 1 other cell type or tissue"/>
</dbReference>
<feature type="transmembrane region" description="Helical" evidence="1">
    <location>
        <begin position="72"/>
        <end position="96"/>
    </location>
</feature>
<dbReference type="AGR" id="WB:WBGene00194715"/>
<dbReference type="HOGENOM" id="CLU_2199342_0_0_1"/>
<name>C8JQS5_CAEEL</name>
<dbReference type="PaxDb" id="6239-T25E12.16"/>
<keyword evidence="1" id="KW-1133">Transmembrane helix</keyword>
<reference evidence="2 3" key="1">
    <citation type="journal article" date="1998" name="Science">
        <title>Genome sequence of the nematode C. elegans: a platform for investigating biology.</title>
        <authorList>
            <consortium name="The C. elegans sequencing consortium"/>
            <person name="Sulson J.E."/>
            <person name="Waterston R."/>
        </authorList>
    </citation>
    <scope>NUCLEOTIDE SEQUENCE [LARGE SCALE GENOMIC DNA]</scope>
    <source>
        <strain evidence="2 3">Bristol N2</strain>
    </source>
</reference>
<evidence type="ECO:0000313" key="3">
    <source>
        <dbReference type="Proteomes" id="UP000001940"/>
    </source>
</evidence>
<organism evidence="2 3">
    <name type="scientific">Caenorhabditis elegans</name>
    <dbReference type="NCBI Taxonomy" id="6239"/>
    <lineage>
        <taxon>Eukaryota</taxon>
        <taxon>Metazoa</taxon>
        <taxon>Ecdysozoa</taxon>
        <taxon>Nematoda</taxon>
        <taxon>Chromadorea</taxon>
        <taxon>Rhabditida</taxon>
        <taxon>Rhabditina</taxon>
        <taxon>Rhabditomorpha</taxon>
        <taxon>Rhabditoidea</taxon>
        <taxon>Rhabditidae</taxon>
        <taxon>Peloderinae</taxon>
        <taxon>Caenorhabditis</taxon>
    </lineage>
</organism>
<dbReference type="Proteomes" id="UP000001940">
    <property type="component" value="Chromosome V"/>
</dbReference>
<evidence type="ECO:0000256" key="1">
    <source>
        <dbReference type="SAM" id="Phobius"/>
    </source>
</evidence>
<evidence type="ECO:0000313" key="2">
    <source>
        <dbReference type="EMBL" id="CBB16255.1"/>
    </source>
</evidence>
<keyword evidence="1" id="KW-0812">Transmembrane</keyword>
<keyword evidence="1" id="KW-0472">Membrane</keyword>
<dbReference type="CTD" id="13217568"/>
<keyword evidence="3" id="KW-1185">Reference proteome</keyword>
<sequence length="108" mass="12455">MGSSSETRSSYSDISDRYAKRYYKIRNGSDKDVVKKNEKSCCERMCICCCCNGLKCLWAIIKCPFQCLHCLIVSPCLILLFCLLTLVVIGVLMYYFHKEIIDFIKVDL</sequence>